<dbReference type="HOGENOM" id="CLU_061288_10_1_1"/>
<protein>
    <submittedName>
        <fullName evidence="7">Calcineurin subunit B type 1-like</fullName>
    </submittedName>
    <submittedName>
        <fullName evidence="5">Protein phosphatase 3, regulatory subunit B, alpha a</fullName>
    </submittedName>
</protein>
<dbReference type="SUPFAM" id="SSF47473">
    <property type="entry name" value="EF-hand"/>
    <property type="match status" value="1"/>
</dbReference>
<dbReference type="InterPro" id="IPR018247">
    <property type="entry name" value="EF_Hand_1_Ca_BS"/>
</dbReference>
<keyword evidence="1" id="KW-0479">Metal-binding</keyword>
<dbReference type="CDD" id="cd00051">
    <property type="entry name" value="EFh"/>
    <property type="match status" value="1"/>
</dbReference>
<evidence type="ECO:0000259" key="4">
    <source>
        <dbReference type="PROSITE" id="PS50222"/>
    </source>
</evidence>
<dbReference type="InterPro" id="IPR011992">
    <property type="entry name" value="EF-hand-dom_pair"/>
</dbReference>
<reference evidence="7" key="1">
    <citation type="submission" date="2025-04" db="UniProtKB">
        <authorList>
            <consortium name="RefSeq"/>
        </authorList>
    </citation>
    <scope>IDENTIFICATION</scope>
    <source>
        <tissue evidence="7">Sperm</tissue>
    </source>
</reference>
<feature type="domain" description="EF-hand" evidence="4">
    <location>
        <begin position="81"/>
        <end position="116"/>
    </location>
</feature>
<evidence type="ECO:0000256" key="1">
    <source>
        <dbReference type="ARBA" id="ARBA00022723"/>
    </source>
</evidence>
<dbReference type="OrthoDB" id="191686at2759"/>
<keyword evidence="2" id="KW-0677">Repeat</keyword>
<organism evidence="5">
    <name type="scientific">Petromyzon marinus</name>
    <name type="common">Sea lamprey</name>
    <dbReference type="NCBI Taxonomy" id="7757"/>
    <lineage>
        <taxon>Eukaryota</taxon>
        <taxon>Metazoa</taxon>
        <taxon>Chordata</taxon>
        <taxon>Craniata</taxon>
        <taxon>Vertebrata</taxon>
        <taxon>Cyclostomata</taxon>
        <taxon>Hyperoartia</taxon>
        <taxon>Petromyzontiformes</taxon>
        <taxon>Petromyzontidae</taxon>
        <taxon>Petromyzon</taxon>
    </lineage>
</organism>
<evidence type="ECO:0000313" key="6">
    <source>
        <dbReference type="Proteomes" id="UP001318040"/>
    </source>
</evidence>
<dbReference type="PANTHER" id="PTHR45942">
    <property type="entry name" value="PROTEIN PHOSPATASE 3 REGULATORY SUBUNIT B ALPHA ISOFORM TYPE 1"/>
    <property type="match status" value="1"/>
</dbReference>
<accession>S4RFX6</accession>
<keyword evidence="3" id="KW-0106">Calcium</keyword>
<evidence type="ECO:0000256" key="3">
    <source>
        <dbReference type="ARBA" id="ARBA00022837"/>
    </source>
</evidence>
<dbReference type="Pfam" id="PF13499">
    <property type="entry name" value="EF-hand_7"/>
    <property type="match status" value="2"/>
</dbReference>
<dbReference type="AlphaFoldDB" id="S4RFX6"/>
<feature type="domain" description="EF-hand" evidence="4">
    <location>
        <begin position="44"/>
        <end position="79"/>
    </location>
</feature>
<name>S4RFX6_PETMA</name>
<dbReference type="InterPro" id="IPR002048">
    <property type="entry name" value="EF_hand_dom"/>
</dbReference>
<dbReference type="Proteomes" id="UP001318040">
    <property type="component" value="Chromosome 29"/>
</dbReference>
<dbReference type="KEGG" id="pmrn:116947277"/>
<dbReference type="GO" id="GO:0005509">
    <property type="term" value="F:calcium ion binding"/>
    <property type="evidence" value="ECO:0007669"/>
    <property type="project" value="InterPro"/>
</dbReference>
<dbReference type="SMART" id="SM00054">
    <property type="entry name" value="EFh"/>
    <property type="match status" value="4"/>
</dbReference>
<evidence type="ECO:0000313" key="7">
    <source>
        <dbReference type="RefSeq" id="XP_032818703.1"/>
    </source>
</evidence>
<dbReference type="Gene3D" id="1.10.238.10">
    <property type="entry name" value="EF-hand"/>
    <property type="match status" value="1"/>
</dbReference>
<sequence>MASDPKKKVKVGELRRLSARFHKLDLDSSGALSADEFLSLPELHNNPLVRRVVDILDSDGDGEVDFAEFIEGISRFTINGTKEEKLKFAFQIYDVDRDGFITNGELFGVLKTMVGRNLRDPQLQQIVDKSIISADADGDGKVSFPEFCTMIGDLDFHSKMLMEI</sequence>
<dbReference type="GeneTree" id="ENSGT00940000156530"/>
<dbReference type="Ensembl" id="ENSPMAT00000004125.1">
    <property type="protein sequence ID" value="ENSPMAP00000004108.1"/>
    <property type="gene ID" value="ENSPMAG00000003768.1"/>
</dbReference>
<dbReference type="GeneID" id="116947277"/>
<feature type="domain" description="EF-hand" evidence="4">
    <location>
        <begin position="122"/>
        <end position="157"/>
    </location>
</feature>
<dbReference type="FunFam" id="1.10.238.10:FF:000001">
    <property type="entry name" value="Calmodulin 1"/>
    <property type="match status" value="1"/>
</dbReference>
<dbReference type="STRING" id="7757.ENSPMAP00000004108"/>
<keyword evidence="6" id="KW-1185">Reference proteome</keyword>
<evidence type="ECO:0000313" key="5">
    <source>
        <dbReference type="Ensembl" id="ENSPMAP00000004108.1"/>
    </source>
</evidence>
<dbReference type="PROSITE" id="PS50222">
    <property type="entry name" value="EF_HAND_2"/>
    <property type="match status" value="3"/>
</dbReference>
<evidence type="ECO:0000256" key="2">
    <source>
        <dbReference type="ARBA" id="ARBA00022737"/>
    </source>
</evidence>
<gene>
    <name evidence="5 7" type="primary">LOC116947277</name>
</gene>
<proteinExistence type="predicted"/>
<dbReference type="PROSITE" id="PS00018">
    <property type="entry name" value="EF_HAND_1"/>
    <property type="match status" value="3"/>
</dbReference>
<dbReference type="RefSeq" id="XP_032818703.1">
    <property type="nucleotide sequence ID" value="XM_032962812.1"/>
</dbReference>
<reference evidence="5" key="2">
    <citation type="submission" date="2025-05" db="UniProtKB">
        <authorList>
            <consortium name="Ensembl"/>
        </authorList>
    </citation>
    <scope>IDENTIFICATION</scope>
</reference>